<dbReference type="GO" id="GO:0003676">
    <property type="term" value="F:nucleic acid binding"/>
    <property type="evidence" value="ECO:0007669"/>
    <property type="project" value="InterPro"/>
</dbReference>
<dbReference type="PANTHER" id="PTHR34039:SF1">
    <property type="entry name" value="UPF0102 PROTEIN YRAN"/>
    <property type="match status" value="1"/>
</dbReference>
<dbReference type="Proteomes" id="UP000310636">
    <property type="component" value="Unassembled WGS sequence"/>
</dbReference>
<gene>
    <name evidence="3" type="ORF">E6C55_09225</name>
</gene>
<evidence type="ECO:0000313" key="4">
    <source>
        <dbReference type="Proteomes" id="UP000310636"/>
    </source>
</evidence>
<dbReference type="RefSeq" id="WP_136369491.1">
    <property type="nucleotide sequence ID" value="NZ_SSOB01000009.1"/>
</dbReference>
<evidence type="ECO:0000256" key="2">
    <source>
        <dbReference type="HAMAP-Rule" id="MF_00048"/>
    </source>
</evidence>
<evidence type="ECO:0000313" key="3">
    <source>
        <dbReference type="EMBL" id="THF81281.1"/>
    </source>
</evidence>
<dbReference type="InterPro" id="IPR011856">
    <property type="entry name" value="tRNA_endonuc-like_dom_sf"/>
</dbReference>
<dbReference type="OrthoDB" id="9802516at2"/>
<dbReference type="HAMAP" id="MF_00048">
    <property type="entry name" value="UPF0102"/>
    <property type="match status" value="1"/>
</dbReference>
<dbReference type="AlphaFoldDB" id="A0A4S4C0X8"/>
<protein>
    <recommendedName>
        <fullName evidence="2">UPF0102 protein E6C55_09225</fullName>
    </recommendedName>
</protein>
<dbReference type="InterPro" id="IPR011335">
    <property type="entry name" value="Restrct_endonuc-II-like"/>
</dbReference>
<accession>A0A4S4C0X8</accession>
<keyword evidence="4" id="KW-1185">Reference proteome</keyword>
<proteinExistence type="inferred from homology"/>
<organism evidence="3 4">
    <name type="scientific">Cohnella fermenti</name>
    <dbReference type="NCBI Taxonomy" id="2565925"/>
    <lineage>
        <taxon>Bacteria</taxon>
        <taxon>Bacillati</taxon>
        <taxon>Bacillota</taxon>
        <taxon>Bacilli</taxon>
        <taxon>Bacillales</taxon>
        <taxon>Paenibacillaceae</taxon>
        <taxon>Cohnella</taxon>
    </lineage>
</organism>
<dbReference type="PANTHER" id="PTHR34039">
    <property type="entry name" value="UPF0102 PROTEIN YRAN"/>
    <property type="match status" value="1"/>
</dbReference>
<evidence type="ECO:0000256" key="1">
    <source>
        <dbReference type="ARBA" id="ARBA00006738"/>
    </source>
</evidence>
<name>A0A4S4C0X8_9BACL</name>
<dbReference type="EMBL" id="SSOB01000009">
    <property type="protein sequence ID" value="THF81281.1"/>
    <property type="molecule type" value="Genomic_DNA"/>
</dbReference>
<dbReference type="NCBIfam" id="NF009150">
    <property type="entry name" value="PRK12497.1-3"/>
    <property type="match status" value="1"/>
</dbReference>
<dbReference type="SUPFAM" id="SSF52980">
    <property type="entry name" value="Restriction endonuclease-like"/>
    <property type="match status" value="1"/>
</dbReference>
<dbReference type="NCBIfam" id="TIGR00252">
    <property type="entry name" value="YraN family protein"/>
    <property type="match status" value="1"/>
</dbReference>
<dbReference type="Pfam" id="PF02021">
    <property type="entry name" value="UPF0102"/>
    <property type="match status" value="1"/>
</dbReference>
<dbReference type="InterPro" id="IPR003509">
    <property type="entry name" value="UPF0102_YraN-like"/>
</dbReference>
<dbReference type="NCBIfam" id="NF009154">
    <property type="entry name" value="PRK12497.3-3"/>
    <property type="match status" value="1"/>
</dbReference>
<comment type="caution">
    <text evidence="3">The sequence shown here is derived from an EMBL/GenBank/DDBJ whole genome shotgun (WGS) entry which is preliminary data.</text>
</comment>
<reference evidence="3 4" key="1">
    <citation type="submission" date="2019-04" db="EMBL/GenBank/DDBJ databases">
        <title>Cohnella sp. nov. isolated from preserved vegetables.</title>
        <authorList>
            <person name="Lin S.-Y."/>
            <person name="Hung M.-H."/>
            <person name="Young C.-C."/>
        </authorList>
    </citation>
    <scope>NUCLEOTIDE SEQUENCE [LARGE SCALE GENOMIC DNA]</scope>
    <source>
        <strain evidence="3 4">CC-MHH1044</strain>
    </source>
</reference>
<dbReference type="Gene3D" id="3.40.1350.10">
    <property type="match status" value="1"/>
</dbReference>
<sequence>MQREHSSDKRRLSRPDLRLATGRAAEEAAAKHLERCGYGIVARNWRCRTGELDLIATDGDALVIAEVRSRRGGATRFGTAIEAVTLRKCAQVRSTAQVYLNQTRREPSRIRFDVIAVTFAPGGEIAELKHIKGAF</sequence>
<comment type="similarity">
    <text evidence="1 2">Belongs to the UPF0102 family.</text>
</comment>